<dbReference type="GeneID" id="29060260"/>
<gene>
    <name evidence="1" type="ORF">CGG41_077</name>
</gene>
<keyword evidence="2" id="KW-1185">Reference proteome</keyword>
<evidence type="ECO:0008006" key="3">
    <source>
        <dbReference type="Google" id="ProtNLM"/>
    </source>
</evidence>
<sequence length="77" mass="9352">MRNQLKEDLVQNEEDFEIDWNTVLEMADRRERSMKQVTPCPKCETNQVQLINWHTEVLKMKCRKCKHKFTKVLNETN</sequence>
<accession>A0A1B0VVB6</accession>
<evidence type="ECO:0000313" key="1">
    <source>
        <dbReference type="EMBL" id="ANA49431.1"/>
    </source>
</evidence>
<dbReference type="EMBL" id="KU867307">
    <property type="protein sequence ID" value="ANA49431.1"/>
    <property type="molecule type" value="Genomic_DNA"/>
</dbReference>
<organism evidence="1 2">
    <name type="scientific">Salmonella phage vB_SnwM_CGG4-1</name>
    <dbReference type="NCBI Taxonomy" id="1815631"/>
    <lineage>
        <taxon>Viruses</taxon>
        <taxon>Duplodnaviria</taxon>
        <taxon>Heunggongvirae</taxon>
        <taxon>Uroviricota</taxon>
        <taxon>Caudoviricetes</taxon>
        <taxon>Pantevenvirales</taxon>
        <taxon>Straboviridae</taxon>
        <taxon>Tevenvirinae</taxon>
        <taxon>Gelderlandvirus</taxon>
        <taxon>Gelderlandvirus cgg41</taxon>
    </lineage>
</organism>
<dbReference type="Proteomes" id="UP000204511">
    <property type="component" value="Genome"/>
</dbReference>
<protein>
    <recommendedName>
        <fullName evidence="3">Thioredoxin</fullName>
    </recommendedName>
</protein>
<dbReference type="OrthoDB" id="26965at10239"/>
<dbReference type="RefSeq" id="YP_009286443.1">
    <property type="nucleotide sequence ID" value="NC_031065.1"/>
</dbReference>
<evidence type="ECO:0000313" key="2">
    <source>
        <dbReference type="Proteomes" id="UP000204511"/>
    </source>
</evidence>
<proteinExistence type="predicted"/>
<name>A0A1B0VVB6_9CAUD</name>
<reference evidence="2" key="1">
    <citation type="submission" date="2016-03" db="EMBL/GenBank/DDBJ databases">
        <authorList>
            <person name="Cucic S."/>
            <person name="Anany H."/>
            <person name="Brovko L."/>
            <person name="Kropinski A.M."/>
            <person name="Griffiths M.W."/>
        </authorList>
    </citation>
    <scope>NUCLEOTIDE SEQUENCE [LARGE SCALE GENOMIC DNA]</scope>
</reference>
<dbReference type="KEGG" id="vg:29060260"/>